<dbReference type="EMBL" id="GBXM01057109">
    <property type="protein sequence ID" value="JAH51468.1"/>
    <property type="molecule type" value="Transcribed_RNA"/>
</dbReference>
<sequence length="34" mass="3821">MGTAWITSWNKEAGCTGEIKLLAQNTKDNCYNCR</sequence>
<proteinExistence type="predicted"/>
<organism evidence="1">
    <name type="scientific">Anguilla anguilla</name>
    <name type="common">European freshwater eel</name>
    <name type="synonym">Muraena anguilla</name>
    <dbReference type="NCBI Taxonomy" id="7936"/>
    <lineage>
        <taxon>Eukaryota</taxon>
        <taxon>Metazoa</taxon>
        <taxon>Chordata</taxon>
        <taxon>Craniata</taxon>
        <taxon>Vertebrata</taxon>
        <taxon>Euteleostomi</taxon>
        <taxon>Actinopterygii</taxon>
        <taxon>Neopterygii</taxon>
        <taxon>Teleostei</taxon>
        <taxon>Anguilliformes</taxon>
        <taxon>Anguillidae</taxon>
        <taxon>Anguilla</taxon>
    </lineage>
</organism>
<dbReference type="AlphaFoldDB" id="A0A0E9TFH8"/>
<reference evidence="1" key="1">
    <citation type="submission" date="2014-11" db="EMBL/GenBank/DDBJ databases">
        <authorList>
            <person name="Amaro Gonzalez C."/>
        </authorList>
    </citation>
    <scope>NUCLEOTIDE SEQUENCE</scope>
</reference>
<accession>A0A0E9TFH8</accession>
<reference evidence="1" key="2">
    <citation type="journal article" date="2015" name="Fish Shellfish Immunol.">
        <title>Early steps in the European eel (Anguilla anguilla)-Vibrio vulnificus interaction in the gills: Role of the RtxA13 toxin.</title>
        <authorList>
            <person name="Callol A."/>
            <person name="Pajuelo D."/>
            <person name="Ebbesson L."/>
            <person name="Teles M."/>
            <person name="MacKenzie S."/>
            <person name="Amaro C."/>
        </authorList>
    </citation>
    <scope>NUCLEOTIDE SEQUENCE</scope>
</reference>
<protein>
    <submittedName>
        <fullName evidence="1">Uncharacterized protein</fullName>
    </submittedName>
</protein>
<evidence type="ECO:0000313" key="1">
    <source>
        <dbReference type="EMBL" id="JAH51468.1"/>
    </source>
</evidence>
<name>A0A0E9TFH8_ANGAN</name>